<sequence>MFTVESADGTEIACERTGDGQPLVLVHGGSGTHHSWDALVPLLTEAFTVVAPDRRGRGESGDSDAYSLDREVADVRAVVEAVEGEPILFGHSFGGLVSLEVASDGGLAGTILYEPAILVGEHRGDDLAARMDAHLDEGERREAMAAFFRDSGEVDDPERLPFWPEGVNFHLAETVVRENYAVEDYRLADDLTLPQRTLLLTGERGPTHLRDAVRELDDRLADAEVAELESVGHTAIFSDPAQVATEVRRFAAAVR</sequence>
<protein>
    <submittedName>
        <fullName evidence="4">Pimeloyl-ACP methyl ester carboxylesterase</fullName>
    </submittedName>
</protein>
<dbReference type="GO" id="GO:0008233">
    <property type="term" value="F:peptidase activity"/>
    <property type="evidence" value="ECO:0007669"/>
    <property type="project" value="InterPro"/>
</dbReference>
<evidence type="ECO:0000256" key="1">
    <source>
        <dbReference type="ARBA" id="ARBA00010088"/>
    </source>
</evidence>
<dbReference type="Gene3D" id="3.40.50.1820">
    <property type="entry name" value="alpha/beta hydrolase"/>
    <property type="match status" value="1"/>
</dbReference>
<organism evidence="4 5">
    <name type="scientific">Halorientalis persicus</name>
    <dbReference type="NCBI Taxonomy" id="1367881"/>
    <lineage>
        <taxon>Archaea</taxon>
        <taxon>Methanobacteriati</taxon>
        <taxon>Methanobacteriota</taxon>
        <taxon>Stenosarchaea group</taxon>
        <taxon>Halobacteria</taxon>
        <taxon>Halobacteriales</taxon>
        <taxon>Haloarculaceae</taxon>
        <taxon>Halorientalis</taxon>
    </lineage>
</organism>
<name>A0A1H8IAV7_9EURY</name>
<accession>A0A1H8IAV7</accession>
<comment type="similarity">
    <text evidence="1">Belongs to the peptidase S33 family.</text>
</comment>
<dbReference type="InterPro" id="IPR029058">
    <property type="entry name" value="AB_hydrolase_fold"/>
</dbReference>
<evidence type="ECO:0000313" key="4">
    <source>
        <dbReference type="EMBL" id="SEN65564.1"/>
    </source>
</evidence>
<dbReference type="OrthoDB" id="7531at2157"/>
<dbReference type="Pfam" id="PF12697">
    <property type="entry name" value="Abhydrolase_6"/>
    <property type="match status" value="1"/>
</dbReference>
<dbReference type="RefSeq" id="WP_092658582.1">
    <property type="nucleotide sequence ID" value="NZ_FOCX01000004.1"/>
</dbReference>
<dbReference type="EMBL" id="FOCX01000004">
    <property type="protein sequence ID" value="SEN65564.1"/>
    <property type="molecule type" value="Genomic_DNA"/>
</dbReference>
<dbReference type="PANTHER" id="PTHR43798:SF33">
    <property type="entry name" value="HYDROLASE, PUTATIVE (AFU_ORTHOLOGUE AFUA_2G14860)-RELATED"/>
    <property type="match status" value="1"/>
</dbReference>
<dbReference type="GO" id="GO:0006508">
    <property type="term" value="P:proteolysis"/>
    <property type="evidence" value="ECO:0007669"/>
    <property type="project" value="InterPro"/>
</dbReference>
<dbReference type="PANTHER" id="PTHR43798">
    <property type="entry name" value="MONOACYLGLYCEROL LIPASE"/>
    <property type="match status" value="1"/>
</dbReference>
<dbReference type="InterPro" id="IPR000073">
    <property type="entry name" value="AB_hydrolase_1"/>
</dbReference>
<evidence type="ECO:0000256" key="2">
    <source>
        <dbReference type="ARBA" id="ARBA00022801"/>
    </source>
</evidence>
<dbReference type="GO" id="GO:0016020">
    <property type="term" value="C:membrane"/>
    <property type="evidence" value="ECO:0007669"/>
    <property type="project" value="TreeGrafter"/>
</dbReference>
<dbReference type="PRINTS" id="PR00793">
    <property type="entry name" value="PROAMNOPTASE"/>
</dbReference>
<gene>
    <name evidence="4" type="ORF">SAMN05216388_1004118</name>
</gene>
<dbReference type="Proteomes" id="UP000198775">
    <property type="component" value="Unassembled WGS sequence"/>
</dbReference>
<dbReference type="InterPro" id="IPR002410">
    <property type="entry name" value="Peptidase_S33"/>
</dbReference>
<feature type="domain" description="AB hydrolase-1" evidence="3">
    <location>
        <begin position="23"/>
        <end position="244"/>
    </location>
</feature>
<keyword evidence="2" id="KW-0378">Hydrolase</keyword>
<evidence type="ECO:0000313" key="5">
    <source>
        <dbReference type="Proteomes" id="UP000198775"/>
    </source>
</evidence>
<proteinExistence type="inferred from homology"/>
<dbReference type="InterPro" id="IPR050266">
    <property type="entry name" value="AB_hydrolase_sf"/>
</dbReference>
<dbReference type="AlphaFoldDB" id="A0A1H8IAV7"/>
<evidence type="ECO:0000259" key="3">
    <source>
        <dbReference type="Pfam" id="PF12697"/>
    </source>
</evidence>
<reference evidence="5" key="1">
    <citation type="submission" date="2016-10" db="EMBL/GenBank/DDBJ databases">
        <authorList>
            <person name="Varghese N."/>
            <person name="Submissions S."/>
        </authorList>
    </citation>
    <scope>NUCLEOTIDE SEQUENCE [LARGE SCALE GENOMIC DNA]</scope>
    <source>
        <strain evidence="5">IBRC-M 10043</strain>
    </source>
</reference>
<dbReference type="SUPFAM" id="SSF53474">
    <property type="entry name" value="alpha/beta-Hydrolases"/>
    <property type="match status" value="1"/>
</dbReference>
<keyword evidence="5" id="KW-1185">Reference proteome</keyword>